<feature type="transmembrane region" description="Helical" evidence="1">
    <location>
        <begin position="43"/>
        <end position="61"/>
    </location>
</feature>
<comment type="caution">
    <text evidence="2">The sequence shown here is derived from an EMBL/GenBank/DDBJ whole genome shotgun (WGS) entry which is preliminary data.</text>
</comment>
<evidence type="ECO:0000313" key="3">
    <source>
        <dbReference type="Proteomes" id="UP000036834"/>
    </source>
</evidence>
<keyword evidence="1" id="KW-1133">Transmembrane helix</keyword>
<proteinExistence type="predicted"/>
<reference evidence="3" key="1">
    <citation type="submission" date="2015-07" db="EMBL/GenBank/DDBJ databases">
        <title>Genome sequencing project for genomic taxonomy and phylogenomics of Bacillus-like bacteria.</title>
        <authorList>
            <person name="Liu B."/>
            <person name="Wang J."/>
            <person name="Zhu Y."/>
            <person name="Liu G."/>
            <person name="Chen Q."/>
            <person name="Chen Z."/>
            <person name="Lan J."/>
            <person name="Che J."/>
            <person name="Ge C."/>
            <person name="Shi H."/>
            <person name="Pan Z."/>
            <person name="Liu X."/>
        </authorList>
    </citation>
    <scope>NUCLEOTIDE SEQUENCE [LARGE SCALE GENOMIC DNA]</scope>
    <source>
        <strain evidence="3">DSM 9887</strain>
    </source>
</reference>
<accession>A0A0K9YU89</accession>
<dbReference type="EMBL" id="LGIQ01000007">
    <property type="protein sequence ID" value="KNB72268.1"/>
    <property type="molecule type" value="Genomic_DNA"/>
</dbReference>
<sequence length="87" mass="9517">MYGSSKFNTTVILKNARNKKYPRVTEGVDGNYSKTLKVKLYDALPLIPSFAVIVTVVSPTLRGLNVATPVMLLMETSPILLSSIAME</sequence>
<organism evidence="2 3">
    <name type="scientific">Brevibacillus reuszeri</name>
    <dbReference type="NCBI Taxonomy" id="54915"/>
    <lineage>
        <taxon>Bacteria</taxon>
        <taxon>Bacillati</taxon>
        <taxon>Bacillota</taxon>
        <taxon>Bacilli</taxon>
        <taxon>Bacillales</taxon>
        <taxon>Paenibacillaceae</taxon>
        <taxon>Brevibacillus</taxon>
    </lineage>
</organism>
<protein>
    <submittedName>
        <fullName evidence="2">Uncharacterized protein</fullName>
    </submittedName>
</protein>
<dbReference type="AlphaFoldDB" id="A0A0K9YU89"/>
<dbReference type="Proteomes" id="UP000036834">
    <property type="component" value="Unassembled WGS sequence"/>
</dbReference>
<keyword evidence="1" id="KW-0472">Membrane</keyword>
<gene>
    <name evidence="2" type="ORF">ADS79_10205</name>
</gene>
<evidence type="ECO:0000313" key="2">
    <source>
        <dbReference type="EMBL" id="KNB72268.1"/>
    </source>
</evidence>
<dbReference type="PATRIC" id="fig|54915.3.peg.965"/>
<keyword evidence="1" id="KW-0812">Transmembrane</keyword>
<evidence type="ECO:0000256" key="1">
    <source>
        <dbReference type="SAM" id="Phobius"/>
    </source>
</evidence>
<name>A0A0K9YU89_9BACL</name>